<proteinExistence type="predicted"/>
<dbReference type="PANTHER" id="PTHR36173:SF2">
    <property type="entry name" value="RIBONUCLEASE VAPC16"/>
    <property type="match status" value="1"/>
</dbReference>
<dbReference type="InterPro" id="IPR052919">
    <property type="entry name" value="TA_system_RNase"/>
</dbReference>
<evidence type="ECO:0000259" key="1">
    <source>
        <dbReference type="Pfam" id="PF01850"/>
    </source>
</evidence>
<name>A0ABU9DAA3_9PROT</name>
<dbReference type="Pfam" id="PF01850">
    <property type="entry name" value="PIN"/>
    <property type="match status" value="1"/>
</dbReference>
<protein>
    <submittedName>
        <fullName evidence="2">Type II toxin-antitoxin system VapC family toxin</fullName>
    </submittedName>
</protein>
<dbReference type="InterPro" id="IPR029060">
    <property type="entry name" value="PIN-like_dom_sf"/>
</dbReference>
<keyword evidence="3" id="KW-1185">Reference proteome</keyword>
<feature type="domain" description="PIN" evidence="1">
    <location>
        <begin position="4"/>
        <end position="122"/>
    </location>
</feature>
<organism evidence="2 3">
    <name type="scientific">Thermithiobacillus plumbiphilus</name>
    <dbReference type="NCBI Taxonomy" id="1729899"/>
    <lineage>
        <taxon>Bacteria</taxon>
        <taxon>Pseudomonadati</taxon>
        <taxon>Pseudomonadota</taxon>
        <taxon>Acidithiobacillia</taxon>
        <taxon>Acidithiobacillales</taxon>
        <taxon>Thermithiobacillaceae</taxon>
        <taxon>Thermithiobacillus</taxon>
    </lineage>
</organism>
<dbReference type="EMBL" id="JBBPCO010000012">
    <property type="protein sequence ID" value="MEK8090454.1"/>
    <property type="molecule type" value="Genomic_DNA"/>
</dbReference>
<evidence type="ECO:0000313" key="2">
    <source>
        <dbReference type="EMBL" id="MEK8090454.1"/>
    </source>
</evidence>
<gene>
    <name evidence="2" type="ORF">WOB96_11865</name>
</gene>
<reference evidence="2 3" key="1">
    <citation type="submission" date="2024-04" db="EMBL/GenBank/DDBJ databases">
        <authorList>
            <person name="Abashina T."/>
            <person name="Shaikin A."/>
        </authorList>
    </citation>
    <scope>NUCLEOTIDE SEQUENCE [LARGE SCALE GENOMIC DNA]</scope>
    <source>
        <strain evidence="2 3">AAFK</strain>
    </source>
</reference>
<sequence length="128" mass="14619">MRLLLDTHVFLWALMDDPKLSGIAREAFLDPANDLLLSVASTWEIAIKASLGKLDMPKPLGRFLRQQLERNTISLLPIELNHAVRVATLPFHHRDPFDRLLLAQSLEEQLPILSADTVLDAYEVQRLW</sequence>
<comment type="caution">
    <text evidence="2">The sequence shown here is derived from an EMBL/GenBank/DDBJ whole genome shotgun (WGS) entry which is preliminary data.</text>
</comment>
<dbReference type="Proteomes" id="UP001446205">
    <property type="component" value="Unassembled WGS sequence"/>
</dbReference>
<dbReference type="InterPro" id="IPR041705">
    <property type="entry name" value="PIN_Sll0205"/>
</dbReference>
<dbReference type="PANTHER" id="PTHR36173">
    <property type="entry name" value="RIBONUCLEASE VAPC16-RELATED"/>
    <property type="match status" value="1"/>
</dbReference>
<accession>A0ABU9DAA3</accession>
<evidence type="ECO:0000313" key="3">
    <source>
        <dbReference type="Proteomes" id="UP001446205"/>
    </source>
</evidence>
<dbReference type="RefSeq" id="WP_341371510.1">
    <property type="nucleotide sequence ID" value="NZ_JBBPCO010000012.1"/>
</dbReference>
<dbReference type="InterPro" id="IPR002716">
    <property type="entry name" value="PIN_dom"/>
</dbReference>
<dbReference type="SUPFAM" id="SSF88723">
    <property type="entry name" value="PIN domain-like"/>
    <property type="match status" value="1"/>
</dbReference>
<dbReference type="CDD" id="cd09872">
    <property type="entry name" value="PIN_Sll0205-like"/>
    <property type="match status" value="1"/>
</dbReference>
<dbReference type="Gene3D" id="3.40.50.1010">
    <property type="entry name" value="5'-nuclease"/>
    <property type="match status" value="1"/>
</dbReference>